<dbReference type="GO" id="GO:0004386">
    <property type="term" value="F:helicase activity"/>
    <property type="evidence" value="ECO:0007669"/>
    <property type="project" value="UniProtKB-KW"/>
</dbReference>
<dbReference type="AlphaFoldDB" id="A0A4Q2UX88"/>
<keyword evidence="2" id="KW-0067">ATP-binding</keyword>
<proteinExistence type="predicted"/>
<name>A0A4Q2UX88_FUSOX</name>
<dbReference type="InterPro" id="IPR027417">
    <property type="entry name" value="P-loop_NTPase"/>
</dbReference>
<dbReference type="GO" id="GO:0016787">
    <property type="term" value="F:hydrolase activity"/>
    <property type="evidence" value="ECO:0007669"/>
    <property type="project" value="UniProtKB-KW"/>
</dbReference>
<organism evidence="3 4">
    <name type="scientific">Fusarium oxysporum f. sp. narcissi</name>
    <dbReference type="NCBI Taxonomy" id="451672"/>
    <lineage>
        <taxon>Eukaryota</taxon>
        <taxon>Fungi</taxon>
        <taxon>Dikarya</taxon>
        <taxon>Ascomycota</taxon>
        <taxon>Pezizomycotina</taxon>
        <taxon>Sordariomycetes</taxon>
        <taxon>Hypocreomycetidae</taxon>
        <taxon>Hypocreales</taxon>
        <taxon>Nectriaceae</taxon>
        <taxon>Fusarium</taxon>
        <taxon>Fusarium oxysporum species complex</taxon>
    </lineage>
</organism>
<evidence type="ECO:0000256" key="2">
    <source>
        <dbReference type="ARBA" id="ARBA00022806"/>
    </source>
</evidence>
<evidence type="ECO:0000313" key="3">
    <source>
        <dbReference type="EMBL" id="RYC79021.1"/>
    </source>
</evidence>
<dbReference type="EMBL" id="MQTW01000811">
    <property type="protein sequence ID" value="RYC79021.1"/>
    <property type="molecule type" value="Genomic_DNA"/>
</dbReference>
<evidence type="ECO:0000313" key="4">
    <source>
        <dbReference type="Proteomes" id="UP000290540"/>
    </source>
</evidence>
<reference evidence="3 4" key="1">
    <citation type="submission" date="2016-12" db="EMBL/GenBank/DDBJ databases">
        <title>Draft genome sequence of Fusarium oxysporum causing rot on Narcissus.</title>
        <authorList>
            <person name="Armitage A.D."/>
            <person name="Taylor A."/>
            <person name="Clarkson J.P."/>
            <person name="Harrison R.J."/>
            <person name="Jackson A.C."/>
        </authorList>
    </citation>
    <scope>NUCLEOTIDE SEQUENCE [LARGE SCALE GENOMIC DNA]</scope>
    <source>
        <strain evidence="3 4">N139</strain>
    </source>
</reference>
<keyword evidence="2" id="KW-0547">Nucleotide-binding</keyword>
<gene>
    <name evidence="3" type="ORF">BFJ63_vAg18102</name>
</gene>
<accession>A0A4Q2UX88</accession>
<dbReference type="Proteomes" id="UP000290540">
    <property type="component" value="Unassembled WGS sequence"/>
</dbReference>
<dbReference type="GO" id="GO:0005737">
    <property type="term" value="C:cytoplasm"/>
    <property type="evidence" value="ECO:0007669"/>
    <property type="project" value="TreeGrafter"/>
</dbReference>
<dbReference type="PANTHER" id="PTHR44533:SF4">
    <property type="entry name" value="DEAD_H RNA HELICASE, PUTATIVE-RELATED"/>
    <property type="match status" value="1"/>
</dbReference>
<dbReference type="InterPro" id="IPR052431">
    <property type="entry name" value="SKI2_subfamily_helicases"/>
</dbReference>
<comment type="caution">
    <text evidence="3">The sequence shown here is derived from an EMBL/GenBank/DDBJ whole genome shotgun (WGS) entry which is preliminary data.</text>
</comment>
<keyword evidence="1" id="KW-0378">Hydrolase</keyword>
<dbReference type="Gene3D" id="3.40.50.300">
    <property type="entry name" value="P-loop containing nucleotide triphosphate hydrolases"/>
    <property type="match status" value="1"/>
</dbReference>
<sequence>MKRVLEESDDGVLVYVAPTKALVNQIATEIEARFS</sequence>
<protein>
    <submittedName>
        <fullName evidence="3">Uncharacterized protein</fullName>
    </submittedName>
</protein>
<dbReference type="PANTHER" id="PTHR44533">
    <property type="entry name" value="DEAD/H RNA HELICASE, PUTATIVE-RELATED"/>
    <property type="match status" value="1"/>
</dbReference>
<keyword evidence="2" id="KW-0347">Helicase</keyword>
<evidence type="ECO:0000256" key="1">
    <source>
        <dbReference type="ARBA" id="ARBA00022801"/>
    </source>
</evidence>